<gene>
    <name evidence="2" type="ORF">TRUGW13939_09584</name>
</gene>
<feature type="compositionally biased region" description="Acidic residues" evidence="1">
    <location>
        <begin position="188"/>
        <end position="204"/>
    </location>
</feature>
<evidence type="ECO:0008006" key="4">
    <source>
        <dbReference type="Google" id="ProtNLM"/>
    </source>
</evidence>
<name>A0A7H8RCZ1_TALRU</name>
<dbReference type="KEGG" id="trg:TRUGW13939_09584"/>
<feature type="region of interest" description="Disordered" evidence="1">
    <location>
        <begin position="57"/>
        <end position="143"/>
    </location>
</feature>
<proteinExistence type="predicted"/>
<dbReference type="RefSeq" id="XP_035348597.1">
    <property type="nucleotide sequence ID" value="XM_035492704.1"/>
</dbReference>
<dbReference type="GeneID" id="55997067"/>
<sequence>MVVNWKAPDANDRLMGALLAAHTEFKPDYNKIAKVFGRGATYNSVEGQFRKYREMAKKLASGAPDGESTQSKSSTPRVPRTPRSSQTNGITKSTGSGKRGGSVVKKDKVLKSPTKAGKSGKSEALINAIRLSDTESDGDARSIKSETVVCEDKMAGVKVEHEKMGVPVDFGPALTSGNSQTNGYVQAQEEDDDDDDDDVFGPDA</sequence>
<evidence type="ECO:0000313" key="3">
    <source>
        <dbReference type="Proteomes" id="UP000509510"/>
    </source>
</evidence>
<accession>A0A7H8RCZ1</accession>
<keyword evidence="3" id="KW-1185">Reference proteome</keyword>
<evidence type="ECO:0000313" key="2">
    <source>
        <dbReference type="EMBL" id="QKX62423.1"/>
    </source>
</evidence>
<reference evidence="3" key="1">
    <citation type="submission" date="2020-06" db="EMBL/GenBank/DDBJ databases">
        <title>A chromosome-scale genome assembly of Talaromyces rugulosus W13939.</title>
        <authorList>
            <person name="Wang B."/>
            <person name="Guo L."/>
            <person name="Ye K."/>
            <person name="Wang L."/>
        </authorList>
    </citation>
    <scope>NUCLEOTIDE SEQUENCE [LARGE SCALE GENOMIC DNA]</scope>
    <source>
        <strain evidence="3">W13939</strain>
    </source>
</reference>
<dbReference type="AlphaFoldDB" id="A0A7H8RCZ1"/>
<dbReference type="EMBL" id="CP055902">
    <property type="protein sequence ID" value="QKX62423.1"/>
    <property type="molecule type" value="Genomic_DNA"/>
</dbReference>
<feature type="region of interest" description="Disordered" evidence="1">
    <location>
        <begin position="168"/>
        <end position="204"/>
    </location>
</feature>
<feature type="compositionally biased region" description="Polar residues" evidence="1">
    <location>
        <begin position="175"/>
        <end position="185"/>
    </location>
</feature>
<dbReference type="OrthoDB" id="4828117at2759"/>
<protein>
    <recommendedName>
        <fullName evidence="4">Myb-like domain-containing protein</fullName>
    </recommendedName>
</protein>
<organism evidence="2 3">
    <name type="scientific">Talaromyces rugulosus</name>
    <name type="common">Penicillium rugulosum</name>
    <dbReference type="NCBI Taxonomy" id="121627"/>
    <lineage>
        <taxon>Eukaryota</taxon>
        <taxon>Fungi</taxon>
        <taxon>Dikarya</taxon>
        <taxon>Ascomycota</taxon>
        <taxon>Pezizomycotina</taxon>
        <taxon>Eurotiomycetes</taxon>
        <taxon>Eurotiomycetidae</taxon>
        <taxon>Eurotiales</taxon>
        <taxon>Trichocomaceae</taxon>
        <taxon>Talaromyces</taxon>
        <taxon>Talaromyces sect. Islandici</taxon>
    </lineage>
</organism>
<evidence type="ECO:0000256" key="1">
    <source>
        <dbReference type="SAM" id="MobiDB-lite"/>
    </source>
</evidence>
<dbReference type="Proteomes" id="UP000509510">
    <property type="component" value="Chromosome V"/>
</dbReference>
<feature type="compositionally biased region" description="Polar residues" evidence="1">
    <location>
        <begin position="67"/>
        <end position="88"/>
    </location>
</feature>